<dbReference type="PANTHER" id="PTHR39069">
    <property type="entry name" value="ECDYSONE-INDUCIBLE GENE E1, ISOFORM A"/>
    <property type="match status" value="1"/>
</dbReference>
<dbReference type="EMBL" id="JXJN01005341">
    <property type="status" value="NOT_ANNOTATED_CDS"/>
    <property type="molecule type" value="Genomic_DNA"/>
</dbReference>
<keyword evidence="4" id="KW-1185">Reference proteome</keyword>
<keyword evidence="1" id="KW-0732">Signal</keyword>
<evidence type="ECO:0000259" key="2">
    <source>
        <dbReference type="Pfam" id="PF01683"/>
    </source>
</evidence>
<sequence>MEFWHLLIVLSVIMPTNVLSISSNELLELSCNDDMQCKQFQQDGIKPKCMDGHCQCINSAGENVKCKPMNNKLSNIIGGNCPCNQPNAECYQNRCYCVIDSIPSSDKRRCLKRTAVLGDPCELDVQCQKGDYNAICPSTLGRCSCMEQFANHDQQCLSKVSDKFKCTSTAECLKEFGSNSQCDSVIQRCLCSDGFVTALNNSTCLTVSKYLADCEETSQCINTMGPGAKCVDRTCQCDVNYFPQVINSTKTGTPKTVCTREAELGQYCRVNKDCNDSEQTMDCVYGECCCKFGFYSINDAICMRSDSISKFSQSTTFLHIVFFIVSFIRFLN</sequence>
<dbReference type="EnsemblMetazoa" id="GPPI012235-RA">
    <property type="protein sequence ID" value="GPPI012235-PA"/>
    <property type="gene ID" value="GPPI012235"/>
</dbReference>
<reference evidence="4" key="1">
    <citation type="submission" date="2015-01" db="EMBL/GenBank/DDBJ databases">
        <authorList>
            <person name="Aksoy S."/>
            <person name="Warren W."/>
            <person name="Wilson R.K."/>
        </authorList>
    </citation>
    <scope>NUCLEOTIDE SEQUENCE [LARGE SCALE GENOMIC DNA]</scope>
    <source>
        <strain evidence="4">IAEA</strain>
    </source>
</reference>
<protein>
    <recommendedName>
        <fullName evidence="2">EB domain-containing protein</fullName>
    </recommendedName>
</protein>
<feature type="signal peptide" evidence="1">
    <location>
        <begin position="1"/>
        <end position="20"/>
    </location>
</feature>
<dbReference type="Pfam" id="PF01683">
    <property type="entry name" value="EB"/>
    <property type="match status" value="1"/>
</dbReference>
<dbReference type="PANTHER" id="PTHR39069:SF4">
    <property type="entry name" value="LD24340P"/>
    <property type="match status" value="1"/>
</dbReference>
<dbReference type="VEuPathDB" id="VectorBase:GPPI012235"/>
<evidence type="ECO:0000313" key="3">
    <source>
        <dbReference type="EnsemblMetazoa" id="GPPI012235-PA"/>
    </source>
</evidence>
<dbReference type="AlphaFoldDB" id="A0A1B0AXR3"/>
<dbReference type="STRING" id="67801.A0A1B0AXR3"/>
<name>A0A1B0AXR3_9MUSC</name>
<evidence type="ECO:0000313" key="4">
    <source>
        <dbReference type="Proteomes" id="UP000092460"/>
    </source>
</evidence>
<dbReference type="InterPro" id="IPR006149">
    <property type="entry name" value="EB_dom"/>
</dbReference>
<accession>A0A1B0AXR3</accession>
<feature type="domain" description="EB" evidence="2">
    <location>
        <begin position="200"/>
        <end position="243"/>
    </location>
</feature>
<proteinExistence type="predicted"/>
<dbReference type="Proteomes" id="UP000092460">
    <property type="component" value="Unassembled WGS sequence"/>
</dbReference>
<evidence type="ECO:0000256" key="1">
    <source>
        <dbReference type="SAM" id="SignalP"/>
    </source>
</evidence>
<organism evidence="3 4">
    <name type="scientific">Glossina palpalis gambiensis</name>
    <dbReference type="NCBI Taxonomy" id="67801"/>
    <lineage>
        <taxon>Eukaryota</taxon>
        <taxon>Metazoa</taxon>
        <taxon>Ecdysozoa</taxon>
        <taxon>Arthropoda</taxon>
        <taxon>Hexapoda</taxon>
        <taxon>Insecta</taxon>
        <taxon>Pterygota</taxon>
        <taxon>Neoptera</taxon>
        <taxon>Endopterygota</taxon>
        <taxon>Diptera</taxon>
        <taxon>Brachycera</taxon>
        <taxon>Muscomorpha</taxon>
        <taxon>Hippoboscoidea</taxon>
        <taxon>Glossinidae</taxon>
        <taxon>Glossina</taxon>
    </lineage>
</organism>
<reference evidence="3" key="2">
    <citation type="submission" date="2020-05" db="UniProtKB">
        <authorList>
            <consortium name="EnsemblMetazoa"/>
        </authorList>
    </citation>
    <scope>IDENTIFICATION</scope>
    <source>
        <strain evidence="3">IAEA</strain>
    </source>
</reference>
<feature type="chain" id="PRO_5008404254" description="EB domain-containing protein" evidence="1">
    <location>
        <begin position="21"/>
        <end position="332"/>
    </location>
</feature>